<dbReference type="Pfam" id="PF23551">
    <property type="entry name" value="Zn_ribbon_20"/>
    <property type="match status" value="1"/>
</dbReference>
<evidence type="ECO:0000313" key="4">
    <source>
        <dbReference type="Proteomes" id="UP001457282"/>
    </source>
</evidence>
<protein>
    <recommendedName>
        <fullName evidence="2">J domain-containing protein</fullName>
    </recommendedName>
</protein>
<dbReference type="SUPFAM" id="SSF46565">
    <property type="entry name" value="Chaperone J-domain"/>
    <property type="match status" value="1"/>
</dbReference>
<dbReference type="Pfam" id="PF11926">
    <property type="entry name" value="DUF3444"/>
    <property type="match status" value="1"/>
</dbReference>
<dbReference type="InterPro" id="IPR024593">
    <property type="entry name" value="DUF3444"/>
</dbReference>
<gene>
    <name evidence="3" type="ORF">M0R45_025232</name>
</gene>
<dbReference type="AlphaFoldDB" id="A0AAW1WWP7"/>
<reference evidence="3 4" key="1">
    <citation type="journal article" date="2023" name="G3 (Bethesda)">
        <title>A chromosome-length genome assembly and annotation of blackberry (Rubus argutus, cv. 'Hillquist').</title>
        <authorList>
            <person name="Bruna T."/>
            <person name="Aryal R."/>
            <person name="Dudchenko O."/>
            <person name="Sargent D.J."/>
            <person name="Mead D."/>
            <person name="Buti M."/>
            <person name="Cavallini A."/>
            <person name="Hytonen T."/>
            <person name="Andres J."/>
            <person name="Pham M."/>
            <person name="Weisz D."/>
            <person name="Mascagni F."/>
            <person name="Usai G."/>
            <person name="Natali L."/>
            <person name="Bassil N."/>
            <person name="Fernandez G.E."/>
            <person name="Lomsadze A."/>
            <person name="Armour M."/>
            <person name="Olukolu B."/>
            <person name="Poorten T."/>
            <person name="Britton C."/>
            <person name="Davik J."/>
            <person name="Ashrafi H."/>
            <person name="Aiden E.L."/>
            <person name="Borodovsky M."/>
            <person name="Worthington M."/>
        </authorList>
    </citation>
    <scope>NUCLEOTIDE SEQUENCE [LARGE SCALE GENOMIC DNA]</scope>
    <source>
        <strain evidence="3">PI 553951</strain>
    </source>
</reference>
<comment type="caution">
    <text evidence="3">The sequence shown here is derived from an EMBL/GenBank/DDBJ whole genome shotgun (WGS) entry which is preliminary data.</text>
</comment>
<evidence type="ECO:0000256" key="1">
    <source>
        <dbReference type="SAM" id="MobiDB-lite"/>
    </source>
</evidence>
<dbReference type="CDD" id="cd06257">
    <property type="entry name" value="DnaJ"/>
    <property type="match status" value="1"/>
</dbReference>
<accession>A0AAW1WWP7</accession>
<dbReference type="PROSITE" id="PS50076">
    <property type="entry name" value="DNAJ_2"/>
    <property type="match status" value="1"/>
</dbReference>
<dbReference type="InterPro" id="IPR036869">
    <property type="entry name" value="J_dom_sf"/>
</dbReference>
<dbReference type="PANTHER" id="PTHR44137:SF24">
    <property type="entry name" value="DNAJ HEAT SHOCK N-TERMINAL DOMAIN-CONTAINING PROTEIN"/>
    <property type="match status" value="1"/>
</dbReference>
<evidence type="ECO:0000313" key="3">
    <source>
        <dbReference type="EMBL" id="KAK9928078.1"/>
    </source>
</evidence>
<dbReference type="PANTHER" id="PTHR44137">
    <property type="entry name" value="BNAC03G44070D PROTEIN"/>
    <property type="match status" value="1"/>
</dbReference>
<dbReference type="SMART" id="SM00271">
    <property type="entry name" value="DnaJ"/>
    <property type="match status" value="1"/>
</dbReference>
<organism evidence="3 4">
    <name type="scientific">Rubus argutus</name>
    <name type="common">Southern blackberry</name>
    <dbReference type="NCBI Taxonomy" id="59490"/>
    <lineage>
        <taxon>Eukaryota</taxon>
        <taxon>Viridiplantae</taxon>
        <taxon>Streptophyta</taxon>
        <taxon>Embryophyta</taxon>
        <taxon>Tracheophyta</taxon>
        <taxon>Spermatophyta</taxon>
        <taxon>Magnoliopsida</taxon>
        <taxon>eudicotyledons</taxon>
        <taxon>Gunneridae</taxon>
        <taxon>Pentapetalae</taxon>
        <taxon>rosids</taxon>
        <taxon>fabids</taxon>
        <taxon>Rosales</taxon>
        <taxon>Rosaceae</taxon>
        <taxon>Rosoideae</taxon>
        <taxon>Rosoideae incertae sedis</taxon>
        <taxon>Rubus</taxon>
    </lineage>
</organism>
<evidence type="ECO:0000259" key="2">
    <source>
        <dbReference type="PROSITE" id="PS50076"/>
    </source>
</evidence>
<feature type="region of interest" description="Disordered" evidence="1">
    <location>
        <begin position="313"/>
        <end position="371"/>
    </location>
</feature>
<dbReference type="InterPro" id="IPR001623">
    <property type="entry name" value="DnaJ_domain"/>
</dbReference>
<proteinExistence type="predicted"/>
<keyword evidence="4" id="KW-1185">Reference proteome</keyword>
<feature type="compositionally biased region" description="Basic and acidic residues" evidence="1">
    <location>
        <begin position="313"/>
        <end position="358"/>
    </location>
</feature>
<dbReference type="Pfam" id="PF00226">
    <property type="entry name" value="DnaJ"/>
    <property type="match status" value="1"/>
</dbReference>
<dbReference type="Gene3D" id="1.10.287.110">
    <property type="entry name" value="DnaJ domain"/>
    <property type="match status" value="1"/>
</dbReference>
<sequence length="604" mass="68576">MEEAEAEREAVEFKSSAEAKYKESNFKSALKYAKRAHRLSPNLDGVSSMVTAFEILRTANKGPNPNWYKILQVEPFAHINTIKTKYKKLAFLLHPDKNSHVGSEEAFKLVSEAFRFLSDRIRRKDYDMKLRIKIQDKKMKESGGIGGLGLGETFWTACSTCRLLHQFERRYLGHSLVCPSCRKSFEAVEVESGENGSGERAKVRTSERLKNMGLQSQGKMGSEGLRGRVGDSDEMGGGGTVKSGTLKRKAGVGCGNVEEEVSDGNGDGDKLSSWRLRKRMSSVGEVMERSERKKAKVDDEMVTLAEMQSEMKRKAQEQKMKMKMKEKETDKHKNSKKKNLEVKRLSVSKKTTDLESAKSRKSRRPKSEDSDIMEVEDSHFYNFNKDRGERSFKKGQVWAIYDDDDGMPRNYGLVDEVVSFSPFEVKISWLDLQNNGDQWLASWEKMGLHVPCGRFKVARQTTTNSVYIFSHVVDCDRAAREIYRIYPKKGSVWALYNEAAFDADGRNLLVKDKRCYDIVVLLTSYSEMHGLSMGYLEKVDGFKTVFKRREIGAHAIRCLEKDDVKLISHEIPAKKLSGNEAPNLSKDCWELDPASLPLDLLTFG</sequence>
<name>A0AAW1WWP7_RUBAR</name>
<feature type="region of interest" description="Disordered" evidence="1">
    <location>
        <begin position="215"/>
        <end position="247"/>
    </location>
</feature>
<dbReference type="InterPro" id="IPR056988">
    <property type="entry name" value="Zn_ribbon_pln"/>
</dbReference>
<dbReference type="EMBL" id="JBEDUW010000005">
    <property type="protein sequence ID" value="KAK9928078.1"/>
    <property type="molecule type" value="Genomic_DNA"/>
</dbReference>
<feature type="domain" description="J" evidence="2">
    <location>
        <begin position="66"/>
        <end position="130"/>
    </location>
</feature>
<dbReference type="Proteomes" id="UP001457282">
    <property type="component" value="Unassembled WGS sequence"/>
</dbReference>
<dbReference type="PRINTS" id="PR00625">
    <property type="entry name" value="JDOMAIN"/>
</dbReference>